<accession>A0A329RX56</accession>
<evidence type="ECO:0000313" key="1">
    <source>
        <dbReference type="EMBL" id="RAW29257.1"/>
    </source>
</evidence>
<proteinExistence type="predicted"/>
<name>A0A329RX56_9STRA</name>
<evidence type="ECO:0000313" key="2">
    <source>
        <dbReference type="Proteomes" id="UP000251314"/>
    </source>
</evidence>
<organism evidence="1 2">
    <name type="scientific">Phytophthora cactorum</name>
    <dbReference type="NCBI Taxonomy" id="29920"/>
    <lineage>
        <taxon>Eukaryota</taxon>
        <taxon>Sar</taxon>
        <taxon>Stramenopiles</taxon>
        <taxon>Oomycota</taxon>
        <taxon>Peronosporomycetes</taxon>
        <taxon>Peronosporales</taxon>
        <taxon>Peronosporaceae</taxon>
        <taxon>Phytophthora</taxon>
    </lineage>
</organism>
<gene>
    <name evidence="1" type="ORF">PC110_g14384</name>
</gene>
<protein>
    <submittedName>
        <fullName evidence="1">Uncharacterized protein</fullName>
    </submittedName>
</protein>
<reference evidence="1 2" key="1">
    <citation type="submission" date="2018-01" db="EMBL/GenBank/DDBJ databases">
        <title>Draft genome of the strawberry crown rot pathogen Phytophthora cactorum.</title>
        <authorList>
            <person name="Armitage A.D."/>
            <person name="Lysoe E."/>
            <person name="Nellist C.F."/>
            <person name="Harrison R.J."/>
            <person name="Brurberg M.B."/>
        </authorList>
    </citation>
    <scope>NUCLEOTIDE SEQUENCE [LARGE SCALE GENOMIC DNA]</scope>
    <source>
        <strain evidence="1 2">10300</strain>
    </source>
</reference>
<dbReference type="EMBL" id="MJFZ01000438">
    <property type="protein sequence ID" value="RAW29257.1"/>
    <property type="molecule type" value="Genomic_DNA"/>
</dbReference>
<dbReference type="AlphaFoldDB" id="A0A329RX56"/>
<keyword evidence="2" id="KW-1185">Reference proteome</keyword>
<comment type="caution">
    <text evidence="1">The sequence shown here is derived from an EMBL/GenBank/DDBJ whole genome shotgun (WGS) entry which is preliminary data.</text>
</comment>
<dbReference type="OrthoDB" id="165405at2759"/>
<dbReference type="VEuPathDB" id="FungiDB:PC110_g14384"/>
<dbReference type="Proteomes" id="UP000251314">
    <property type="component" value="Unassembled WGS sequence"/>
</dbReference>
<sequence length="107" mass="12063">MLRRHPTRVEERADVAAEYEAYLNEKESEPKLQSKTSPQQATSVIGGASDLCWRDSFIHCHCFSTAEDLNKGETERAEKIMSGEVDPKQITTVVKAFWTCDSTVLDI</sequence>